<organism evidence="16 17">
    <name type="scientific">Ferrimicrobium acidiphilum DSM 19497</name>
    <dbReference type="NCBI Taxonomy" id="1121877"/>
    <lineage>
        <taxon>Bacteria</taxon>
        <taxon>Bacillati</taxon>
        <taxon>Actinomycetota</taxon>
        <taxon>Acidimicrobiia</taxon>
        <taxon>Acidimicrobiales</taxon>
        <taxon>Acidimicrobiaceae</taxon>
        <taxon>Ferrimicrobium</taxon>
    </lineage>
</organism>
<dbReference type="PROSITE" id="PS51085">
    <property type="entry name" value="2FE2S_FER_2"/>
    <property type="match status" value="1"/>
</dbReference>
<evidence type="ECO:0000256" key="11">
    <source>
        <dbReference type="ARBA" id="ARBA00047712"/>
    </source>
</evidence>
<proteinExistence type="inferred from homology"/>
<evidence type="ECO:0000256" key="2">
    <source>
        <dbReference type="ARBA" id="ARBA00005404"/>
    </source>
</evidence>
<dbReference type="SMART" id="SM00926">
    <property type="entry name" value="Molybdop_Fe4S4"/>
    <property type="match status" value="1"/>
</dbReference>
<comment type="similarity">
    <text evidence="2 12">Belongs to the complex I 75 kDa subunit family.</text>
</comment>
<dbReference type="Gene3D" id="3.10.20.740">
    <property type="match status" value="1"/>
</dbReference>
<evidence type="ECO:0000256" key="1">
    <source>
        <dbReference type="ARBA" id="ARBA00001966"/>
    </source>
</evidence>
<dbReference type="InterPro" id="IPR054351">
    <property type="entry name" value="NADH_UbQ_OxRdtase_ferredoxin"/>
</dbReference>
<dbReference type="GO" id="GO:0051537">
    <property type="term" value="F:2 iron, 2 sulfur cluster binding"/>
    <property type="evidence" value="ECO:0007669"/>
    <property type="project" value="UniProtKB-UniRule"/>
</dbReference>
<dbReference type="STRING" id="1121877.FEAC_04210"/>
<dbReference type="InterPro" id="IPR006656">
    <property type="entry name" value="Mopterin_OxRdtase"/>
</dbReference>
<comment type="cofactor">
    <cofactor evidence="1 12">
        <name>[4Fe-4S] cluster</name>
        <dbReference type="ChEBI" id="CHEBI:49883"/>
    </cofactor>
</comment>
<dbReference type="Gene3D" id="3.30.70.20">
    <property type="match status" value="1"/>
</dbReference>
<keyword evidence="7 12" id="KW-1278">Translocase</keyword>
<dbReference type="Gene3D" id="3.40.228.10">
    <property type="entry name" value="Dimethylsulfoxide Reductase, domain 2"/>
    <property type="match status" value="1"/>
</dbReference>
<keyword evidence="16" id="KW-0560">Oxidoreductase</keyword>
<dbReference type="GO" id="GO:0042773">
    <property type="term" value="P:ATP synthesis coupled electron transport"/>
    <property type="evidence" value="ECO:0007669"/>
    <property type="project" value="InterPro"/>
</dbReference>
<dbReference type="InterPro" id="IPR006963">
    <property type="entry name" value="Mopterin_OxRdtase_4Fe-4S_dom"/>
</dbReference>
<dbReference type="SUPFAM" id="SSF54862">
    <property type="entry name" value="4Fe-4S ferredoxins"/>
    <property type="match status" value="1"/>
</dbReference>
<comment type="caution">
    <text evidence="16">The sequence shown here is derived from an EMBL/GenBank/DDBJ whole genome shotgun (WGS) entry which is preliminary data.</text>
</comment>
<dbReference type="GO" id="GO:0016020">
    <property type="term" value="C:membrane"/>
    <property type="evidence" value="ECO:0007669"/>
    <property type="project" value="InterPro"/>
</dbReference>
<dbReference type="InterPro" id="IPR001041">
    <property type="entry name" value="2Fe-2S_ferredoxin-type"/>
</dbReference>
<dbReference type="SMART" id="SM00929">
    <property type="entry name" value="NADH-G_4Fe-4S_3"/>
    <property type="match status" value="1"/>
</dbReference>
<dbReference type="RefSeq" id="WP_035389086.1">
    <property type="nucleotide sequence ID" value="NZ_JQKF01000009.1"/>
</dbReference>
<keyword evidence="6 12" id="KW-0479">Metal-binding</keyword>
<keyword evidence="4 12" id="KW-0001">2Fe-2S</keyword>
<evidence type="ECO:0000313" key="17">
    <source>
        <dbReference type="Proteomes" id="UP000032336"/>
    </source>
</evidence>
<dbReference type="Pfam" id="PF00384">
    <property type="entry name" value="Molybdopterin"/>
    <property type="match status" value="2"/>
</dbReference>
<dbReference type="GO" id="GO:0016651">
    <property type="term" value="F:oxidoreductase activity, acting on NAD(P)H"/>
    <property type="evidence" value="ECO:0007669"/>
    <property type="project" value="InterPro"/>
</dbReference>
<name>A0A0D8FYQ4_9ACTN</name>
<dbReference type="GeneID" id="78371747"/>
<keyword evidence="8 12" id="KW-0408">Iron</keyword>
<dbReference type="InterPro" id="IPR000283">
    <property type="entry name" value="NADH_UbQ_OxRdtase_75kDa_su_CS"/>
</dbReference>
<accession>A0A0D8FYQ4</accession>
<dbReference type="Pfam" id="PF04879">
    <property type="entry name" value="Molybdop_Fe4S4"/>
    <property type="match status" value="1"/>
</dbReference>
<dbReference type="FunFam" id="3.10.20.740:FF:000001">
    <property type="entry name" value="NADH-quinone oxidoreductase subunit G"/>
    <property type="match status" value="1"/>
</dbReference>
<dbReference type="eggNOG" id="COG1034">
    <property type="taxonomic scope" value="Bacteria"/>
</dbReference>
<evidence type="ECO:0000256" key="5">
    <source>
        <dbReference type="ARBA" id="ARBA00022719"/>
    </source>
</evidence>
<dbReference type="Pfam" id="PF22117">
    <property type="entry name" value="Fer4_Nqo3"/>
    <property type="match status" value="1"/>
</dbReference>
<sequence>MPDELVAVTFDGQPLQARKGVKLIDALDEAGIHVPRFCYHPRMSAVGMCRMCLVEVKGPRGVSLQPSCYLDVADGMEVFTESDAVKKAQHGVLEFLLANHPLDCPVCDKGGECPLQDQAFAHGSGETRFVEEKRHYAKPIPISRLIKLDRERCIQCDRCTRFADEVAGEPLIDFAGRGGTLRISTFSNVDFDSYFSGNVAQICPVGALTTTPYRFKARPWDLIQSASTCTQCDMGCQVSLQSSQNELTRMLGIDSDAINHSWLCDRGRFSTSEVNNVEHRVTRPRLKDQDGPVEVSWTKALRAAASTMKRAIDERGASAVAVLSSASLTLEDTYAWAKLASDVVRTNAVDGAADVRIDGSLLLGNPASINEALAARRLVLFNVDPKNELPVLHLRLRAAIRAGLRVVEVNAVPTDLTSIVDRWVPIDPANLATTIDSVVAALDGDLDDVVVMAGCRDRALGTSLNTTLLGELLSRIPRAKVLSGIAHGASALAVGFTPSAPRGIRSSGGVEPSMSADSIVAAALRGEVAVLVVLDSDLMGLGLTEDELLSLNERTTVIALSSFESATTNHAAIVLPMSAYGEQQGSTLNIEWRHLRLGRQVEPVGQARSAWMIAAELASMLGDELGFLTLADITRELAQSGGLLSGLGSHYFSDGLDGPLFPLSRREERRTQRVLDPMATPGVASIERQGANFAAGNVIEPSESPGFALGIGEAPKSLPSVRSSVTAGVMELEPLTEGEYWLSLVPRLYDPSPGLLANPFLKQAIREPVLAVAPALAKELGLADGDHCRLVGAGSTEMVVRHAKDQSLFLAVQGVTPATQQLLGDQSWVKVRVEKSNG</sequence>
<evidence type="ECO:0000313" key="16">
    <source>
        <dbReference type="EMBL" id="KJE77677.1"/>
    </source>
</evidence>
<gene>
    <name evidence="16" type="primary">nqo3</name>
    <name evidence="16" type="ORF">FEAC_04210</name>
</gene>
<dbReference type="PROSITE" id="PS51669">
    <property type="entry name" value="4FE4S_MOW_BIS_MGD"/>
    <property type="match status" value="1"/>
</dbReference>
<dbReference type="InterPro" id="IPR050123">
    <property type="entry name" value="Prok_molybdopt-oxidoreductase"/>
</dbReference>
<dbReference type="GO" id="GO:0048038">
    <property type="term" value="F:quinone binding"/>
    <property type="evidence" value="ECO:0007669"/>
    <property type="project" value="UniProtKB-UniRule"/>
</dbReference>
<dbReference type="SUPFAM" id="SSF54292">
    <property type="entry name" value="2Fe-2S ferredoxin-like"/>
    <property type="match status" value="1"/>
</dbReference>
<dbReference type="PATRIC" id="fig|1121877.4.peg.457"/>
<keyword evidence="10 12" id="KW-0520">NAD</keyword>
<dbReference type="Proteomes" id="UP000032336">
    <property type="component" value="Unassembled WGS sequence"/>
</dbReference>
<dbReference type="NCBIfam" id="TIGR01973">
    <property type="entry name" value="NuoG"/>
    <property type="match status" value="1"/>
</dbReference>
<dbReference type="InterPro" id="IPR036010">
    <property type="entry name" value="2Fe-2S_ferredoxin-like_sf"/>
</dbReference>
<feature type="domain" description="2Fe-2S ferredoxin-type" evidence="13">
    <location>
        <begin position="4"/>
        <end position="84"/>
    </location>
</feature>
<evidence type="ECO:0000256" key="4">
    <source>
        <dbReference type="ARBA" id="ARBA00022714"/>
    </source>
</evidence>
<evidence type="ECO:0000256" key="8">
    <source>
        <dbReference type="ARBA" id="ARBA00023004"/>
    </source>
</evidence>
<dbReference type="CDD" id="cd00207">
    <property type="entry name" value="fer2"/>
    <property type="match status" value="1"/>
</dbReference>
<evidence type="ECO:0000256" key="12">
    <source>
        <dbReference type="RuleBase" id="RU003525"/>
    </source>
</evidence>
<reference evidence="16 17" key="1">
    <citation type="submission" date="2015-01" db="EMBL/GenBank/DDBJ databases">
        <title>Draft genome of the acidophilic iron oxidizer Ferrimicrobium acidiphilum strain T23.</title>
        <authorList>
            <person name="Poehlein A."/>
            <person name="Eisen S."/>
            <person name="Schloemann M."/>
            <person name="Johnson B.D."/>
            <person name="Daniel R."/>
            <person name="Muehling M."/>
        </authorList>
    </citation>
    <scope>NUCLEOTIDE SEQUENCE [LARGE SCALE GENOMIC DNA]</scope>
    <source>
        <strain evidence="16 17">T23</strain>
    </source>
</reference>
<evidence type="ECO:0000256" key="9">
    <source>
        <dbReference type="ARBA" id="ARBA00023014"/>
    </source>
</evidence>
<protein>
    <recommendedName>
        <fullName evidence="12">NADH-quinone oxidoreductase</fullName>
        <ecNumber evidence="12">7.1.1.-</ecNumber>
    </recommendedName>
</protein>
<evidence type="ECO:0000259" key="13">
    <source>
        <dbReference type="PROSITE" id="PS51085"/>
    </source>
</evidence>
<dbReference type="EMBL" id="JXUW01000003">
    <property type="protein sequence ID" value="KJE77677.1"/>
    <property type="molecule type" value="Genomic_DNA"/>
</dbReference>
<comment type="cofactor">
    <cofactor evidence="12">
        <name>[2Fe-2S] cluster</name>
        <dbReference type="ChEBI" id="CHEBI:190135"/>
    </cofactor>
    <text evidence="12">Binds 1 [2Fe-2S] cluster per subunit.</text>
</comment>
<evidence type="ECO:0000259" key="15">
    <source>
        <dbReference type="PROSITE" id="PS51839"/>
    </source>
</evidence>
<dbReference type="InterPro" id="IPR019574">
    <property type="entry name" value="NADH_UbQ_OxRdtase_Gsu_4Fe4S-bd"/>
</dbReference>
<dbReference type="PANTHER" id="PTHR43105:SF10">
    <property type="entry name" value="NADH-QUINONE OXIDOREDUCTASE SUBUNIT G"/>
    <property type="match status" value="1"/>
</dbReference>
<comment type="function">
    <text evidence="12">NDH-1 shuttles electrons from NADH, via FMN and iron-sulfur (Fe-S) centers, to quinones in the respiratory chain. Couples the redox reaction to proton translocation (for every two electrons transferred, four hydrogen ions are translocated across the cytoplasmic membrane), and thus conserves the redox energy in a proton gradient.</text>
</comment>
<evidence type="ECO:0000256" key="10">
    <source>
        <dbReference type="ARBA" id="ARBA00023027"/>
    </source>
</evidence>
<dbReference type="PROSITE" id="PS00643">
    <property type="entry name" value="COMPLEX1_75K_3"/>
    <property type="match status" value="1"/>
</dbReference>
<keyword evidence="5 12" id="KW-0874">Quinone</keyword>
<dbReference type="GO" id="GO:0008137">
    <property type="term" value="F:NADH dehydrogenase (ubiquinone) activity"/>
    <property type="evidence" value="ECO:0007669"/>
    <property type="project" value="UniProtKB-UniRule"/>
</dbReference>
<dbReference type="Pfam" id="PF10588">
    <property type="entry name" value="NADH-G_4Fe-4S_3"/>
    <property type="match status" value="1"/>
</dbReference>
<dbReference type="Gene3D" id="3.40.50.740">
    <property type="match status" value="2"/>
</dbReference>
<dbReference type="FunFam" id="3.30.70.20:FF:000002">
    <property type="entry name" value="NADH-ubiquinone oxidoreductase 75 kDa subunit"/>
    <property type="match status" value="1"/>
</dbReference>
<feature type="domain" description="4Fe-4S His(Cys)3-ligated-type" evidence="15">
    <location>
        <begin position="84"/>
        <end position="123"/>
    </location>
</feature>
<feature type="domain" description="4Fe-4S Mo/W bis-MGD-type" evidence="14">
    <location>
        <begin position="222"/>
        <end position="278"/>
    </location>
</feature>
<dbReference type="GO" id="GO:0046872">
    <property type="term" value="F:metal ion binding"/>
    <property type="evidence" value="ECO:0007669"/>
    <property type="project" value="UniProtKB-UniRule"/>
</dbReference>
<evidence type="ECO:0000259" key="14">
    <source>
        <dbReference type="PROSITE" id="PS51669"/>
    </source>
</evidence>
<comment type="catalytic activity">
    <reaction evidence="11 12">
        <text>a quinone + NADH + 5 H(+)(in) = a quinol + NAD(+) + 4 H(+)(out)</text>
        <dbReference type="Rhea" id="RHEA:57888"/>
        <dbReference type="ChEBI" id="CHEBI:15378"/>
        <dbReference type="ChEBI" id="CHEBI:24646"/>
        <dbReference type="ChEBI" id="CHEBI:57540"/>
        <dbReference type="ChEBI" id="CHEBI:57945"/>
        <dbReference type="ChEBI" id="CHEBI:132124"/>
    </reaction>
</comment>
<dbReference type="EC" id="7.1.1.-" evidence="12"/>
<keyword evidence="9 12" id="KW-0411">Iron-sulfur</keyword>
<keyword evidence="17" id="KW-1185">Reference proteome</keyword>
<dbReference type="CDD" id="cd00368">
    <property type="entry name" value="Molybdopterin-Binding"/>
    <property type="match status" value="1"/>
</dbReference>
<evidence type="ECO:0000256" key="6">
    <source>
        <dbReference type="ARBA" id="ARBA00022723"/>
    </source>
</evidence>
<dbReference type="PROSITE" id="PS51839">
    <property type="entry name" value="4FE4S_HC3"/>
    <property type="match status" value="1"/>
</dbReference>
<dbReference type="InterPro" id="IPR010228">
    <property type="entry name" value="NADH_UbQ_OxRdtase_Gsu"/>
</dbReference>
<dbReference type="GO" id="GO:0051539">
    <property type="term" value="F:4 iron, 4 sulfur cluster binding"/>
    <property type="evidence" value="ECO:0007669"/>
    <property type="project" value="UniProtKB-KW"/>
</dbReference>
<dbReference type="Pfam" id="PF13510">
    <property type="entry name" value="Fer2_4"/>
    <property type="match status" value="1"/>
</dbReference>
<dbReference type="AlphaFoldDB" id="A0A0D8FYQ4"/>
<dbReference type="Gene3D" id="2.20.25.90">
    <property type="entry name" value="ADC-like domains"/>
    <property type="match status" value="1"/>
</dbReference>
<evidence type="ECO:0000256" key="3">
    <source>
        <dbReference type="ARBA" id="ARBA00022485"/>
    </source>
</evidence>
<dbReference type="PROSITE" id="PS00642">
    <property type="entry name" value="COMPLEX1_75K_2"/>
    <property type="match status" value="1"/>
</dbReference>
<evidence type="ECO:0000256" key="7">
    <source>
        <dbReference type="ARBA" id="ARBA00022967"/>
    </source>
</evidence>
<keyword evidence="3 12" id="KW-0004">4Fe-4S</keyword>
<dbReference type="PANTHER" id="PTHR43105">
    <property type="entry name" value="RESPIRATORY NITRATE REDUCTASE"/>
    <property type="match status" value="1"/>
</dbReference>
<dbReference type="PROSITE" id="PS00641">
    <property type="entry name" value="COMPLEX1_75K_1"/>
    <property type="match status" value="1"/>
</dbReference>
<dbReference type="SUPFAM" id="SSF53706">
    <property type="entry name" value="Formate dehydrogenase/DMSO reductase, domains 1-3"/>
    <property type="match status" value="1"/>
</dbReference>